<reference evidence="1 2" key="1">
    <citation type="journal article" date="2010" name="Science">
        <title>Genomic comparison of the ants Camponotus floridanus and Harpegnathos saltator.</title>
        <authorList>
            <person name="Bonasio R."/>
            <person name="Zhang G."/>
            <person name="Ye C."/>
            <person name="Mutti N.S."/>
            <person name="Fang X."/>
            <person name="Qin N."/>
            <person name="Donahue G."/>
            <person name="Yang P."/>
            <person name="Li Q."/>
            <person name="Li C."/>
            <person name="Zhang P."/>
            <person name="Huang Z."/>
            <person name="Berger S.L."/>
            <person name="Reinberg D."/>
            <person name="Wang J."/>
            <person name="Liebig J."/>
        </authorList>
    </citation>
    <scope>NUCLEOTIDE SEQUENCE [LARGE SCALE GENOMIC DNA]</scope>
    <source>
        <strain evidence="2">C129</strain>
    </source>
</reference>
<organism evidence="2">
    <name type="scientific">Camponotus floridanus</name>
    <name type="common">Florida carpenter ant</name>
    <dbReference type="NCBI Taxonomy" id="104421"/>
    <lineage>
        <taxon>Eukaryota</taxon>
        <taxon>Metazoa</taxon>
        <taxon>Ecdysozoa</taxon>
        <taxon>Arthropoda</taxon>
        <taxon>Hexapoda</taxon>
        <taxon>Insecta</taxon>
        <taxon>Pterygota</taxon>
        <taxon>Neoptera</taxon>
        <taxon>Endopterygota</taxon>
        <taxon>Hymenoptera</taxon>
        <taxon>Apocrita</taxon>
        <taxon>Aculeata</taxon>
        <taxon>Formicoidea</taxon>
        <taxon>Formicidae</taxon>
        <taxon>Formicinae</taxon>
        <taxon>Camponotus</taxon>
    </lineage>
</organism>
<evidence type="ECO:0000313" key="2">
    <source>
        <dbReference type="Proteomes" id="UP000000311"/>
    </source>
</evidence>
<name>E2AR22_CAMFO</name>
<proteinExistence type="predicted"/>
<dbReference type="Proteomes" id="UP000000311">
    <property type="component" value="Unassembled WGS sequence"/>
</dbReference>
<dbReference type="InParanoid" id="E2AR22"/>
<keyword evidence="2" id="KW-1185">Reference proteome</keyword>
<accession>E2AR22</accession>
<protein>
    <submittedName>
        <fullName evidence="1">Uncharacterized protein</fullName>
    </submittedName>
</protein>
<dbReference type="AlphaFoldDB" id="E2AR22"/>
<dbReference type="EMBL" id="GL441846">
    <property type="protein sequence ID" value="EFN64168.1"/>
    <property type="molecule type" value="Genomic_DNA"/>
</dbReference>
<gene>
    <name evidence="1" type="ORF">EAG_08270</name>
</gene>
<sequence>MTAIQTHHEFLANNAMSLQERCPTDSDDASDDGARISINGGKAIDRNDLSARGVTFPNARNRRSPLAMETQFLTPPAKFDRAGCINFAVRYMLAEYSKFKKYYALNLFCEMRWYEFRMTDRHPTSIRADARQTTAGDISVLVHACKFADSQIWTKAMTRLFKEKILNKYWKDHSFSKKGKRLRDMGHDEKRKFFFFSRLLRSRNLLRFEEQKHFFIKIIIALLCTKGIIYVTKMSSEATNRLLKWNVIDNAMSIQPRTILQYILIRYVHCKSTTGSRRSYHEKDRVDFHDGEFSRQLELCPMGQIQKIDKIR</sequence>
<evidence type="ECO:0000313" key="1">
    <source>
        <dbReference type="EMBL" id="EFN64168.1"/>
    </source>
</evidence>